<reference evidence="1" key="1">
    <citation type="journal article" date="2020" name="Cell">
        <title>Large-Scale Comparative Analyses of Tick Genomes Elucidate Their Genetic Diversity and Vector Capacities.</title>
        <authorList>
            <consortium name="Tick Genome and Microbiome Consortium (TIGMIC)"/>
            <person name="Jia N."/>
            <person name="Wang J."/>
            <person name="Shi W."/>
            <person name="Du L."/>
            <person name="Sun Y."/>
            <person name="Zhan W."/>
            <person name="Jiang J.F."/>
            <person name="Wang Q."/>
            <person name="Zhang B."/>
            <person name="Ji P."/>
            <person name="Bell-Sakyi L."/>
            <person name="Cui X.M."/>
            <person name="Yuan T.T."/>
            <person name="Jiang B.G."/>
            <person name="Yang W.F."/>
            <person name="Lam T.T."/>
            <person name="Chang Q.C."/>
            <person name="Ding S.J."/>
            <person name="Wang X.J."/>
            <person name="Zhu J.G."/>
            <person name="Ruan X.D."/>
            <person name="Zhao L."/>
            <person name="Wei J.T."/>
            <person name="Ye R.Z."/>
            <person name="Que T.C."/>
            <person name="Du C.H."/>
            <person name="Zhou Y.H."/>
            <person name="Cheng J.X."/>
            <person name="Dai P.F."/>
            <person name="Guo W.B."/>
            <person name="Han X.H."/>
            <person name="Huang E.J."/>
            <person name="Li L.F."/>
            <person name="Wei W."/>
            <person name="Gao Y.C."/>
            <person name="Liu J.Z."/>
            <person name="Shao H.Z."/>
            <person name="Wang X."/>
            <person name="Wang C.C."/>
            <person name="Yang T.C."/>
            <person name="Huo Q.B."/>
            <person name="Li W."/>
            <person name="Chen H.Y."/>
            <person name="Chen S.E."/>
            <person name="Zhou L.G."/>
            <person name="Ni X.B."/>
            <person name="Tian J.H."/>
            <person name="Sheng Y."/>
            <person name="Liu T."/>
            <person name="Pan Y.S."/>
            <person name="Xia L.Y."/>
            <person name="Li J."/>
            <person name="Zhao F."/>
            <person name="Cao W.C."/>
        </authorList>
    </citation>
    <scope>NUCLEOTIDE SEQUENCE</scope>
    <source>
        <strain evidence="1">Rmic-2018</strain>
    </source>
</reference>
<protein>
    <submittedName>
        <fullName evidence="1">Uncharacterized protein</fullName>
    </submittedName>
</protein>
<organism evidence="1 2">
    <name type="scientific">Rhipicephalus microplus</name>
    <name type="common">Cattle tick</name>
    <name type="synonym">Boophilus microplus</name>
    <dbReference type="NCBI Taxonomy" id="6941"/>
    <lineage>
        <taxon>Eukaryota</taxon>
        <taxon>Metazoa</taxon>
        <taxon>Ecdysozoa</taxon>
        <taxon>Arthropoda</taxon>
        <taxon>Chelicerata</taxon>
        <taxon>Arachnida</taxon>
        <taxon>Acari</taxon>
        <taxon>Parasitiformes</taxon>
        <taxon>Ixodida</taxon>
        <taxon>Ixodoidea</taxon>
        <taxon>Ixodidae</taxon>
        <taxon>Rhipicephalinae</taxon>
        <taxon>Rhipicephalus</taxon>
        <taxon>Boophilus</taxon>
    </lineage>
</organism>
<proteinExistence type="predicted"/>
<dbReference type="Proteomes" id="UP000821866">
    <property type="component" value="Chromosome 3"/>
</dbReference>
<accession>A0A9J6E7B1</accession>
<dbReference type="AlphaFoldDB" id="A0A9J6E7B1"/>
<gene>
    <name evidence="1" type="ORF">HPB51_006182</name>
</gene>
<name>A0A9J6E7B1_RHIMP</name>
<dbReference type="EMBL" id="JABSTU010000005">
    <property type="protein sequence ID" value="KAH8029976.1"/>
    <property type="molecule type" value="Genomic_DNA"/>
</dbReference>
<evidence type="ECO:0000313" key="1">
    <source>
        <dbReference type="EMBL" id="KAH8029976.1"/>
    </source>
</evidence>
<sequence length="276" mass="31066">MVAMRACLIPRQIHRLVLGSVSSKLLKNLDTMVRGTVRKWLSLPQDVTLGFYYAPVPKGGLGVMCLRTVTPALRLHRLNLLILSSHFRCAVAASKDFIKCAIRQAEGLAVFRRDIIESSAASRRFWTRILHQSYEGGPLSRCAEAKGSTAWIGEGTTFLKRKEDEQCVVLDVQVVGTRMNLSVVHQAKRRKYLIPDMLMHTTSATGARSYPTVSYITMTYRGTWASESASILLDVGLGREHIKVATIRCLQGGLRAFRVRQRWTSVRNRRDRHGLE</sequence>
<comment type="caution">
    <text evidence="1">The sequence shown here is derived from an EMBL/GenBank/DDBJ whole genome shotgun (WGS) entry which is preliminary data.</text>
</comment>
<reference evidence="1" key="2">
    <citation type="submission" date="2021-09" db="EMBL/GenBank/DDBJ databases">
        <authorList>
            <person name="Jia N."/>
            <person name="Wang J."/>
            <person name="Shi W."/>
            <person name="Du L."/>
            <person name="Sun Y."/>
            <person name="Zhan W."/>
            <person name="Jiang J."/>
            <person name="Wang Q."/>
            <person name="Zhang B."/>
            <person name="Ji P."/>
            <person name="Sakyi L.B."/>
            <person name="Cui X."/>
            <person name="Yuan T."/>
            <person name="Jiang B."/>
            <person name="Yang W."/>
            <person name="Lam T.T.-Y."/>
            <person name="Chang Q."/>
            <person name="Ding S."/>
            <person name="Wang X."/>
            <person name="Zhu J."/>
            <person name="Ruan X."/>
            <person name="Zhao L."/>
            <person name="Wei J."/>
            <person name="Que T."/>
            <person name="Du C."/>
            <person name="Cheng J."/>
            <person name="Dai P."/>
            <person name="Han X."/>
            <person name="Huang E."/>
            <person name="Gao Y."/>
            <person name="Liu J."/>
            <person name="Shao H."/>
            <person name="Ye R."/>
            <person name="Li L."/>
            <person name="Wei W."/>
            <person name="Wang X."/>
            <person name="Wang C."/>
            <person name="Huo Q."/>
            <person name="Li W."/>
            <person name="Guo W."/>
            <person name="Chen H."/>
            <person name="Chen S."/>
            <person name="Zhou L."/>
            <person name="Zhou L."/>
            <person name="Ni X."/>
            <person name="Tian J."/>
            <person name="Zhou Y."/>
            <person name="Sheng Y."/>
            <person name="Liu T."/>
            <person name="Pan Y."/>
            <person name="Xia L."/>
            <person name="Li J."/>
            <person name="Zhao F."/>
            <person name="Cao W."/>
        </authorList>
    </citation>
    <scope>NUCLEOTIDE SEQUENCE</scope>
    <source>
        <strain evidence="1">Rmic-2018</strain>
        <tissue evidence="1">Larvae</tissue>
    </source>
</reference>
<keyword evidence="2" id="KW-1185">Reference proteome</keyword>
<evidence type="ECO:0000313" key="2">
    <source>
        <dbReference type="Proteomes" id="UP000821866"/>
    </source>
</evidence>